<dbReference type="Pfam" id="PF14543">
    <property type="entry name" value="TAXi_N"/>
    <property type="match status" value="2"/>
</dbReference>
<evidence type="ECO:0000256" key="8">
    <source>
        <dbReference type="SAM" id="SignalP"/>
    </source>
</evidence>
<dbReference type="FunFam" id="2.40.70.10:FF:000162">
    <property type="entry name" value="Aspartic proteinase nepenthesin-1"/>
    <property type="match status" value="1"/>
</dbReference>
<dbReference type="Gramene" id="OBART08G17650.1">
    <property type="protein sequence ID" value="OBART08G17650.1"/>
    <property type="gene ID" value="OBART08G17650"/>
</dbReference>
<reference evidence="10" key="1">
    <citation type="journal article" date="2009" name="Rice">
        <title>De Novo Next Generation Sequencing of Plant Genomes.</title>
        <authorList>
            <person name="Rounsley S."/>
            <person name="Marri P.R."/>
            <person name="Yu Y."/>
            <person name="He R."/>
            <person name="Sisneros N."/>
            <person name="Goicoechea J.L."/>
            <person name="Lee S.J."/>
            <person name="Angelova A."/>
            <person name="Kudrna D."/>
            <person name="Luo M."/>
            <person name="Affourtit J."/>
            <person name="Desany B."/>
            <person name="Knight J."/>
            <person name="Niazi F."/>
            <person name="Egholm M."/>
            <person name="Wing R.A."/>
        </authorList>
    </citation>
    <scope>NUCLEOTIDE SEQUENCE [LARGE SCALE GENOMIC DNA]</scope>
    <source>
        <strain evidence="10">cv. IRGC 105608</strain>
    </source>
</reference>
<dbReference type="InterPro" id="IPR033121">
    <property type="entry name" value="PEPTIDASE_A1"/>
</dbReference>
<dbReference type="Proteomes" id="UP000026960">
    <property type="component" value="Chromosome 8"/>
</dbReference>
<accession>A0A0D3H183</accession>
<dbReference type="STRING" id="65489.A0A0D3H183"/>
<protein>
    <recommendedName>
        <fullName evidence="9">Peptidase A1 domain-containing protein</fullName>
    </recommendedName>
</protein>
<evidence type="ECO:0000256" key="3">
    <source>
        <dbReference type="ARBA" id="ARBA00022750"/>
    </source>
</evidence>
<keyword evidence="2" id="KW-0645">Protease</keyword>
<dbReference type="HOGENOM" id="CLU_005738_1_2_1"/>
<dbReference type="AlphaFoldDB" id="A0A0D3H183"/>
<evidence type="ECO:0000256" key="7">
    <source>
        <dbReference type="SAM" id="Phobius"/>
    </source>
</evidence>
<dbReference type="eggNOG" id="KOG1339">
    <property type="taxonomic scope" value="Eukaryota"/>
</dbReference>
<comment type="similarity">
    <text evidence="1">Belongs to the peptidase A1 family.</text>
</comment>
<keyword evidence="7" id="KW-1133">Transmembrane helix</keyword>
<dbReference type="Pfam" id="PF14541">
    <property type="entry name" value="TAXi_C"/>
    <property type="match status" value="2"/>
</dbReference>
<dbReference type="InterPro" id="IPR051708">
    <property type="entry name" value="Plant_Aspart_Prot_A1"/>
</dbReference>
<feature type="domain" description="Peptidase A1" evidence="9">
    <location>
        <begin position="414"/>
        <end position="767"/>
    </location>
</feature>
<evidence type="ECO:0000256" key="2">
    <source>
        <dbReference type="ARBA" id="ARBA00022670"/>
    </source>
</evidence>
<keyword evidence="7" id="KW-0472">Membrane</keyword>
<dbReference type="SUPFAM" id="SSF50630">
    <property type="entry name" value="Acid proteases"/>
    <property type="match status" value="3"/>
</dbReference>
<dbReference type="PRINTS" id="PR00792">
    <property type="entry name" value="PEPSIN"/>
</dbReference>
<proteinExistence type="inferred from homology"/>
<dbReference type="GO" id="GO:0006508">
    <property type="term" value="P:proteolysis"/>
    <property type="evidence" value="ECO:0007669"/>
    <property type="project" value="UniProtKB-KW"/>
</dbReference>
<feature type="active site" evidence="6">
    <location>
        <position position="432"/>
    </location>
</feature>
<evidence type="ECO:0000259" key="9">
    <source>
        <dbReference type="PROSITE" id="PS51767"/>
    </source>
</evidence>
<dbReference type="InterPro" id="IPR021109">
    <property type="entry name" value="Peptidase_aspartic_dom_sf"/>
</dbReference>
<organism evidence="10">
    <name type="scientific">Oryza barthii</name>
    <dbReference type="NCBI Taxonomy" id="65489"/>
    <lineage>
        <taxon>Eukaryota</taxon>
        <taxon>Viridiplantae</taxon>
        <taxon>Streptophyta</taxon>
        <taxon>Embryophyta</taxon>
        <taxon>Tracheophyta</taxon>
        <taxon>Spermatophyta</taxon>
        <taxon>Magnoliopsida</taxon>
        <taxon>Liliopsida</taxon>
        <taxon>Poales</taxon>
        <taxon>Poaceae</taxon>
        <taxon>BOP clade</taxon>
        <taxon>Oryzoideae</taxon>
        <taxon>Oryzeae</taxon>
        <taxon>Oryzinae</taxon>
        <taxon>Oryza</taxon>
    </lineage>
</organism>
<dbReference type="InterPro" id="IPR001461">
    <property type="entry name" value="Aspartic_peptidase_A1"/>
</dbReference>
<dbReference type="PROSITE" id="PS51767">
    <property type="entry name" value="PEPTIDASE_A1"/>
    <property type="match status" value="2"/>
</dbReference>
<keyword evidence="7" id="KW-0812">Transmembrane</keyword>
<dbReference type="FunFam" id="2.40.70.10:FF:000034">
    <property type="entry name" value="Aspartyl protease family protein"/>
    <property type="match status" value="1"/>
</dbReference>
<feature type="domain" description="Peptidase A1" evidence="9">
    <location>
        <begin position="92"/>
        <end position="174"/>
    </location>
</feature>
<feature type="active site" evidence="6">
    <location>
        <position position="644"/>
    </location>
</feature>
<keyword evidence="8" id="KW-0732">Signal</keyword>
<dbReference type="Gene3D" id="2.40.70.10">
    <property type="entry name" value="Acid Proteases"/>
    <property type="match status" value="4"/>
</dbReference>
<keyword evidence="5" id="KW-0325">Glycoprotein</keyword>
<dbReference type="GO" id="GO:0004190">
    <property type="term" value="F:aspartic-type endopeptidase activity"/>
    <property type="evidence" value="ECO:0007669"/>
    <property type="project" value="UniProtKB-KW"/>
</dbReference>
<keyword evidence="11" id="KW-1185">Reference proteome</keyword>
<evidence type="ECO:0000256" key="4">
    <source>
        <dbReference type="ARBA" id="ARBA00022801"/>
    </source>
</evidence>
<dbReference type="InterPro" id="IPR032799">
    <property type="entry name" value="TAXi_C"/>
</dbReference>
<feature type="signal peptide" evidence="8">
    <location>
        <begin position="1"/>
        <end position="21"/>
    </location>
</feature>
<keyword evidence="4" id="KW-0378">Hydrolase</keyword>
<evidence type="ECO:0000256" key="6">
    <source>
        <dbReference type="PIRSR" id="PIRSR601461-1"/>
    </source>
</evidence>
<dbReference type="PaxDb" id="65489-OBART08G17650.1"/>
<sequence length="774" mass="82843">MASPVLVLALVAATLLPASHCSVSGVGFQLKLRHVDAHGSYTKLELVTRAIRRSRARVAALQAVATAAATVAPVVDPIIAARILVAASQGEYLMDLAIGTPPLRYTAMVDTGSDLIWTQCAPCVLCADQPTPYFRPARSATYRLVPCRSPLCAALPYPACFQRSVCVYQYYYGDEATRTTPCAANWCPSSGRCRRRTTPRSAWRPCFPWPPPPSVAVTVPDMELHFDGGANMTVPPENYMLIDGATGFLCLAMIRSGDATIIGNYQQQNMHILYDIANSLLSFVPAPCNIVAFMQTQSWPRLARTNHRESHPSGRFSKETTYYMALVVLVLVLSLAAAVVVTGTGGGAFDFRADLDHPYAGSSLSRHDVVRHGARASKTRAAWLTAKLAGVLSNRRGGVSPADVRLSPLSDQGHSLTVGIGTPPQPRKLIVDTGSDLIWTQCKLSSSTAAAARHGSPPVYDPGESSTFAFLPCSDRLCQEGQFSFKNCTSKNRCVYEDVYGSAAAVGVLASESFTFGARRAVSLRLGFGCGALSAGSLIGATGILGLSPESLSLITQLKIQRFSYCLTPFADKKTSPLLFGAMADLSRHKTTGPIQTTAIVSNPVETVYYYVPLVGISLGHKRLAVPAASLAMRPDGGGGTIVDSGSTVAYLVEAAFEAVKEAVMDVVRLPVANRTVEDYELCFVLPRRTAAAAMEAVQVPPLVLHFDGGAAMVLPRDNYFQEPRAGLMCLAVGKTTDGSGVSIIGNVQQQNMHVLFDVQHHKFSFAPTQCDQI</sequence>
<dbReference type="InterPro" id="IPR034161">
    <property type="entry name" value="Pepsin-like_plant"/>
</dbReference>
<dbReference type="PANTHER" id="PTHR47967">
    <property type="entry name" value="OS07G0603500 PROTEIN-RELATED"/>
    <property type="match status" value="1"/>
</dbReference>
<dbReference type="GO" id="GO:0005576">
    <property type="term" value="C:extracellular region"/>
    <property type="evidence" value="ECO:0007669"/>
    <property type="project" value="TreeGrafter"/>
</dbReference>
<keyword evidence="3" id="KW-0064">Aspartyl protease</keyword>
<evidence type="ECO:0000313" key="10">
    <source>
        <dbReference type="EnsemblPlants" id="OBART08G17650.1"/>
    </source>
</evidence>
<feature type="chain" id="PRO_5002263074" description="Peptidase A1 domain-containing protein" evidence="8">
    <location>
        <begin position="22"/>
        <end position="774"/>
    </location>
</feature>
<evidence type="ECO:0000256" key="1">
    <source>
        <dbReference type="ARBA" id="ARBA00007447"/>
    </source>
</evidence>
<evidence type="ECO:0000313" key="11">
    <source>
        <dbReference type="Proteomes" id="UP000026960"/>
    </source>
</evidence>
<dbReference type="EnsemblPlants" id="OBART08G17650.1">
    <property type="protein sequence ID" value="OBART08G17650.1"/>
    <property type="gene ID" value="OBART08G17650"/>
</dbReference>
<name>A0A0D3H183_9ORYZ</name>
<dbReference type="PANTHER" id="PTHR47967:SF48">
    <property type="entry name" value="OS08G0469100 PROTEIN"/>
    <property type="match status" value="1"/>
</dbReference>
<reference evidence="10" key="2">
    <citation type="submission" date="2015-03" db="UniProtKB">
        <authorList>
            <consortium name="EnsemblPlants"/>
        </authorList>
    </citation>
    <scope>IDENTIFICATION</scope>
</reference>
<evidence type="ECO:0000256" key="5">
    <source>
        <dbReference type="ARBA" id="ARBA00023180"/>
    </source>
</evidence>
<dbReference type="CDD" id="cd05476">
    <property type="entry name" value="pepsin_A_like_plant"/>
    <property type="match status" value="1"/>
</dbReference>
<feature type="transmembrane region" description="Helical" evidence="7">
    <location>
        <begin position="322"/>
        <end position="342"/>
    </location>
</feature>
<dbReference type="InterPro" id="IPR032861">
    <property type="entry name" value="TAXi_N"/>
</dbReference>